<keyword evidence="3" id="KW-1185">Reference proteome</keyword>
<dbReference type="Proteomes" id="UP000179769">
    <property type="component" value="Unassembled WGS sequence"/>
</dbReference>
<dbReference type="RefSeq" id="WP_071060639.1">
    <property type="nucleotide sequence ID" value="NZ_MAXA01000069.1"/>
</dbReference>
<dbReference type="GO" id="GO:0004061">
    <property type="term" value="F:arylformamidase activity"/>
    <property type="evidence" value="ECO:0007669"/>
    <property type="project" value="InterPro"/>
</dbReference>
<protein>
    <submittedName>
        <fullName evidence="2">Cyclase</fullName>
    </submittedName>
</protein>
<dbReference type="Pfam" id="PF04199">
    <property type="entry name" value="Cyclase"/>
    <property type="match status" value="1"/>
</dbReference>
<proteinExistence type="predicted"/>
<organism evidence="2 3">
    <name type="scientific">Parafrankia soli</name>
    <dbReference type="NCBI Taxonomy" id="2599596"/>
    <lineage>
        <taxon>Bacteria</taxon>
        <taxon>Bacillati</taxon>
        <taxon>Actinomycetota</taxon>
        <taxon>Actinomycetes</taxon>
        <taxon>Frankiales</taxon>
        <taxon>Frankiaceae</taxon>
        <taxon>Parafrankia</taxon>
    </lineage>
</organism>
<dbReference type="InterPro" id="IPR007325">
    <property type="entry name" value="KFase/CYL"/>
</dbReference>
<evidence type="ECO:0000313" key="2">
    <source>
        <dbReference type="EMBL" id="OHV40475.1"/>
    </source>
</evidence>
<dbReference type="OrthoDB" id="7067800at2"/>
<dbReference type="SUPFAM" id="SSF102198">
    <property type="entry name" value="Putative cyclase"/>
    <property type="match status" value="1"/>
</dbReference>
<accession>A0A1S1R4P2</accession>
<reference evidence="3" key="1">
    <citation type="submission" date="2016-07" db="EMBL/GenBank/DDBJ databases">
        <title>Frankia sp. NRRL B-16219 Genome sequencing.</title>
        <authorList>
            <person name="Ghodhbane-Gtari F."/>
            <person name="Swanson E."/>
            <person name="Gueddou A."/>
            <person name="Louati M."/>
            <person name="Nouioui I."/>
            <person name="Hezbri K."/>
            <person name="Abebe-Akele F."/>
            <person name="Simpson S."/>
            <person name="Morris K."/>
            <person name="Thomas K."/>
            <person name="Gtari M."/>
            <person name="Tisa L.S."/>
        </authorList>
    </citation>
    <scope>NUCLEOTIDE SEQUENCE [LARGE SCALE GENOMIC DNA]</scope>
    <source>
        <strain evidence="3">NRRL B-16219</strain>
    </source>
</reference>
<sequence>MNRPRWARTARAGGAGGAGDGLGAVTVVSLAHVHDPATTPVFPGDPEFTLTTAATIERDGYYLQLVRRGEHTGTHWGAPGHFDPAGALADELHPADLFLPAVRIDVRAAAAENPDYQVSLADLAAFERRHGRIPAGAAVIAWTGWDRRWGTPAYPNLDGHGGIHQPGFGLAAVRWLIETGRLGRRGALGSDTFGPDPGSDDTYAVSRALYREHRVSLENLAHLEALPPIGAWVLAGGAVNRAGSGSAATVFGLIPPHRQGTRRRWTGPHHFWDPPSPPPEP</sequence>
<name>A0A1S1R4P2_9ACTN</name>
<evidence type="ECO:0000256" key="1">
    <source>
        <dbReference type="SAM" id="MobiDB-lite"/>
    </source>
</evidence>
<gene>
    <name evidence="2" type="ORF">BBK14_12590</name>
</gene>
<evidence type="ECO:0000313" key="3">
    <source>
        <dbReference type="Proteomes" id="UP000179769"/>
    </source>
</evidence>
<dbReference type="InterPro" id="IPR037175">
    <property type="entry name" value="KFase_sf"/>
</dbReference>
<dbReference type="AlphaFoldDB" id="A0A1S1R4P2"/>
<dbReference type="EMBL" id="MAXA01000069">
    <property type="protein sequence ID" value="OHV40475.1"/>
    <property type="molecule type" value="Genomic_DNA"/>
</dbReference>
<feature type="region of interest" description="Disordered" evidence="1">
    <location>
        <begin position="258"/>
        <end position="281"/>
    </location>
</feature>
<dbReference type="GO" id="GO:0019441">
    <property type="term" value="P:L-tryptophan catabolic process to kynurenine"/>
    <property type="evidence" value="ECO:0007669"/>
    <property type="project" value="InterPro"/>
</dbReference>
<comment type="caution">
    <text evidence="2">The sequence shown here is derived from an EMBL/GenBank/DDBJ whole genome shotgun (WGS) entry which is preliminary data.</text>
</comment>
<dbReference type="Gene3D" id="3.50.30.50">
    <property type="entry name" value="Putative cyclase"/>
    <property type="match status" value="1"/>
</dbReference>